<proteinExistence type="predicted"/>
<keyword evidence="3" id="KW-0732">Signal</keyword>
<keyword evidence="2" id="KW-0677">Repeat</keyword>
<evidence type="ECO:0000313" key="5">
    <source>
        <dbReference type="Proteomes" id="UP000475249"/>
    </source>
</evidence>
<dbReference type="InterPro" id="IPR015915">
    <property type="entry name" value="Kelch-typ_b-propeller"/>
</dbReference>
<organism evidence="4 5">
    <name type="scientific">Poritiphilus flavus</name>
    <dbReference type="NCBI Taxonomy" id="2697053"/>
    <lineage>
        <taxon>Bacteria</taxon>
        <taxon>Pseudomonadati</taxon>
        <taxon>Bacteroidota</taxon>
        <taxon>Flavobacteriia</taxon>
        <taxon>Flavobacteriales</taxon>
        <taxon>Flavobacteriaceae</taxon>
        <taxon>Poritiphilus</taxon>
    </lineage>
</organism>
<name>A0A6L9EEK6_9FLAO</name>
<dbReference type="Proteomes" id="UP000475249">
    <property type="component" value="Unassembled WGS sequence"/>
</dbReference>
<dbReference type="Gene3D" id="2.60.40.10">
    <property type="entry name" value="Immunoglobulins"/>
    <property type="match status" value="1"/>
</dbReference>
<reference evidence="4 5" key="1">
    <citation type="submission" date="2020-01" db="EMBL/GenBank/DDBJ databases">
        <title>Bacteria diversity of Porities sp.</title>
        <authorList>
            <person name="Wang G."/>
        </authorList>
    </citation>
    <scope>NUCLEOTIDE SEQUENCE [LARGE SCALE GENOMIC DNA]</scope>
    <source>
        <strain evidence="4 5">R33</strain>
    </source>
</reference>
<dbReference type="SUPFAM" id="SSF117281">
    <property type="entry name" value="Kelch motif"/>
    <property type="match status" value="1"/>
</dbReference>
<keyword evidence="5" id="KW-1185">Reference proteome</keyword>
<evidence type="ECO:0000256" key="1">
    <source>
        <dbReference type="ARBA" id="ARBA00022441"/>
    </source>
</evidence>
<keyword evidence="1" id="KW-0880">Kelch repeat</keyword>
<dbReference type="Gene3D" id="2.120.10.80">
    <property type="entry name" value="Kelch-type beta propeller"/>
    <property type="match status" value="1"/>
</dbReference>
<accession>A0A6L9EEK6</accession>
<dbReference type="EMBL" id="WXYO01000006">
    <property type="protein sequence ID" value="NAS13157.1"/>
    <property type="molecule type" value="Genomic_DNA"/>
</dbReference>
<evidence type="ECO:0000313" key="4">
    <source>
        <dbReference type="EMBL" id="NAS13157.1"/>
    </source>
</evidence>
<dbReference type="PANTHER" id="PTHR46376:SF1">
    <property type="entry name" value="LEUCINE-ZIPPER-LIKE TRANSCRIPTIONAL REGULATOR 1"/>
    <property type="match status" value="1"/>
</dbReference>
<evidence type="ECO:0000256" key="3">
    <source>
        <dbReference type="SAM" id="SignalP"/>
    </source>
</evidence>
<comment type="caution">
    <text evidence="4">The sequence shown here is derived from an EMBL/GenBank/DDBJ whole genome shotgun (WGS) entry which is preliminary data.</text>
</comment>
<sequence>MKTRLLILGTTLAFLSIACSKEENLDAFNLLSIENNATSVPRQPQFSWESPSEAMQGNISYDLYLDQNPNPTTLVASELSETTYTLAAADRLNLLTDYYWKVVARTDNGAKSESSVFGFTTRDLQGAALIGDGGYSGNYSRVHVELFKNQFWMATANEVWFSEVGNTWEMVRTFPDDSFWDYTFTSHNGKLWLIGGGITNQVWNSEDGLTWTNLSASAPSEFIERGGHSSVSFDGRLWIFGGVGTDGLTLEDAWYSSDGVNWTEAQIQSGFGRRADHASIVFNGEIWISGGISGTFGIETVALNSIYHSSDGISWESVSNVPIQNSYGQALAEYEDKLWILGGSDIVGNDLSDIWNSTDGLEWNKTPNENGSIFSSRRNLAAKSFKGSLYILGGQSGPETLTDVRIAN</sequence>
<gene>
    <name evidence="4" type="ORF">GTQ38_14165</name>
</gene>
<dbReference type="AlphaFoldDB" id="A0A6L9EEK6"/>
<dbReference type="InterPro" id="IPR013783">
    <property type="entry name" value="Ig-like_fold"/>
</dbReference>
<dbReference type="InterPro" id="IPR051568">
    <property type="entry name" value="LZTR1/Attractin"/>
</dbReference>
<dbReference type="PANTHER" id="PTHR46376">
    <property type="entry name" value="LEUCINE-ZIPPER-LIKE TRANSCRIPTIONAL REGULATOR 1"/>
    <property type="match status" value="1"/>
</dbReference>
<feature type="signal peptide" evidence="3">
    <location>
        <begin position="1"/>
        <end position="20"/>
    </location>
</feature>
<evidence type="ECO:0000256" key="2">
    <source>
        <dbReference type="ARBA" id="ARBA00022737"/>
    </source>
</evidence>
<dbReference type="RefSeq" id="WP_161436198.1">
    <property type="nucleotide sequence ID" value="NZ_WXYO01000006.1"/>
</dbReference>
<protein>
    <recommendedName>
        <fullName evidence="6">Fibronectin type-III domain-containing protein</fullName>
    </recommendedName>
</protein>
<feature type="chain" id="PRO_5026930215" description="Fibronectin type-III domain-containing protein" evidence="3">
    <location>
        <begin position="21"/>
        <end position="408"/>
    </location>
</feature>
<dbReference type="PROSITE" id="PS51257">
    <property type="entry name" value="PROKAR_LIPOPROTEIN"/>
    <property type="match status" value="1"/>
</dbReference>
<evidence type="ECO:0008006" key="6">
    <source>
        <dbReference type="Google" id="ProtNLM"/>
    </source>
</evidence>